<dbReference type="InterPro" id="IPR038538">
    <property type="entry name" value="MTERF_sf"/>
</dbReference>
<dbReference type="Gene3D" id="1.25.70.10">
    <property type="entry name" value="Transcription termination factor 3, mitochondrial"/>
    <property type="match status" value="1"/>
</dbReference>
<dbReference type="InterPro" id="IPR003690">
    <property type="entry name" value="MTERF"/>
</dbReference>
<dbReference type="FunFam" id="1.25.70.10:FF:000001">
    <property type="entry name" value="Mitochondrial transcription termination factor-like"/>
    <property type="match status" value="1"/>
</dbReference>
<keyword evidence="2" id="KW-0805">Transcription regulation</keyword>
<dbReference type="Pfam" id="PF02536">
    <property type="entry name" value="mTERF"/>
    <property type="match status" value="1"/>
</dbReference>
<comment type="similarity">
    <text evidence="1">Belongs to the mTERF family.</text>
</comment>
<keyword evidence="3" id="KW-0809">Transit peptide</keyword>
<proteinExistence type="inferred from homology"/>
<dbReference type="OMA" id="CQRNLCT"/>
<dbReference type="EMBL" id="MVGT01003956">
    <property type="protein sequence ID" value="OVA02270.1"/>
    <property type="molecule type" value="Genomic_DNA"/>
</dbReference>
<comment type="caution">
    <text evidence="4">The sequence shown here is derived from an EMBL/GenBank/DDBJ whole genome shotgun (WGS) entry which is preliminary data.</text>
</comment>
<keyword evidence="5" id="KW-1185">Reference proteome</keyword>
<evidence type="ECO:0000256" key="3">
    <source>
        <dbReference type="ARBA" id="ARBA00022946"/>
    </source>
</evidence>
<sequence>MLRVLYRDLRHHVTIREPTPIHFNLFGVLQNQNPNLKFISNIPEPTNPPSLTVDYLINTCGLPQKTALSTAEKIRLCSTEKPNSVISLFKNHGLTKTQIAELISKRPTVLLSDPDKILKPKIEFLYDLGVSGPNLAKLIASDPTLLTRSLEKQIIPSFNFLKTYIGTNSEILTTLKRSTWVLQYNLEKVMGPNIALLRDYNVTDCIISKLLIKQPRTLMQNTDRFKKIVEKVKSMGFKSSSPMFFHAVRTMAGVSNLGWEKKVAVYKEFGWSENDILSVFKKQPFCMLISEKKIRKGLEFYMEKLKWKSAEIFLRPSLLLLSLEKRIIPRCAVLEILKSKEIRIYKMKVSTILKMAERDFLERFVTAYEERIPEVMKAYKGGIEFAGFGELSRSRT</sequence>
<name>A0A200PVN2_MACCD</name>
<dbReference type="InParanoid" id="A0A200PVN2"/>
<dbReference type="SMART" id="SM00733">
    <property type="entry name" value="Mterf"/>
    <property type="match status" value="6"/>
</dbReference>
<gene>
    <name evidence="4" type="ORF">BVC80_9099g65</name>
</gene>
<dbReference type="OrthoDB" id="637682at2759"/>
<evidence type="ECO:0000313" key="5">
    <source>
        <dbReference type="Proteomes" id="UP000195402"/>
    </source>
</evidence>
<dbReference type="AlphaFoldDB" id="A0A200PVN2"/>
<keyword evidence="2" id="KW-0804">Transcription</keyword>
<organism evidence="4 5">
    <name type="scientific">Macleaya cordata</name>
    <name type="common">Five-seeded plume-poppy</name>
    <name type="synonym">Bocconia cordata</name>
    <dbReference type="NCBI Taxonomy" id="56857"/>
    <lineage>
        <taxon>Eukaryota</taxon>
        <taxon>Viridiplantae</taxon>
        <taxon>Streptophyta</taxon>
        <taxon>Embryophyta</taxon>
        <taxon>Tracheophyta</taxon>
        <taxon>Spermatophyta</taxon>
        <taxon>Magnoliopsida</taxon>
        <taxon>Ranunculales</taxon>
        <taxon>Papaveraceae</taxon>
        <taxon>Papaveroideae</taxon>
        <taxon>Macleaya</taxon>
    </lineage>
</organism>
<accession>A0A200PVN2</accession>
<dbReference type="GO" id="GO:0006353">
    <property type="term" value="P:DNA-templated transcription termination"/>
    <property type="evidence" value="ECO:0007669"/>
    <property type="project" value="UniProtKB-KW"/>
</dbReference>
<protein>
    <submittedName>
        <fullName evidence="4">Mitochodrial transcription termination factor-related</fullName>
    </submittedName>
</protein>
<evidence type="ECO:0000313" key="4">
    <source>
        <dbReference type="EMBL" id="OVA02270.1"/>
    </source>
</evidence>
<evidence type="ECO:0000256" key="1">
    <source>
        <dbReference type="ARBA" id="ARBA00007692"/>
    </source>
</evidence>
<reference evidence="4 5" key="1">
    <citation type="journal article" date="2017" name="Mol. Plant">
        <title>The Genome of Medicinal Plant Macleaya cordata Provides New Insights into Benzylisoquinoline Alkaloids Metabolism.</title>
        <authorList>
            <person name="Liu X."/>
            <person name="Liu Y."/>
            <person name="Huang P."/>
            <person name="Ma Y."/>
            <person name="Qing Z."/>
            <person name="Tang Q."/>
            <person name="Cao H."/>
            <person name="Cheng P."/>
            <person name="Zheng Y."/>
            <person name="Yuan Z."/>
            <person name="Zhou Y."/>
            <person name="Liu J."/>
            <person name="Tang Z."/>
            <person name="Zhuo Y."/>
            <person name="Zhang Y."/>
            <person name="Yu L."/>
            <person name="Huang J."/>
            <person name="Yang P."/>
            <person name="Peng Q."/>
            <person name="Zhang J."/>
            <person name="Jiang W."/>
            <person name="Zhang Z."/>
            <person name="Lin K."/>
            <person name="Ro D.K."/>
            <person name="Chen X."/>
            <person name="Xiong X."/>
            <person name="Shang Y."/>
            <person name="Huang S."/>
            <person name="Zeng J."/>
        </authorList>
    </citation>
    <scope>NUCLEOTIDE SEQUENCE [LARGE SCALE GENOMIC DNA]</scope>
    <source>
        <strain evidence="5">cv. BLH2017</strain>
        <tissue evidence="4">Root</tissue>
    </source>
</reference>
<dbReference type="PANTHER" id="PTHR13068:SF236">
    <property type="entry name" value="OS02G0749800 PROTEIN"/>
    <property type="match status" value="1"/>
</dbReference>
<keyword evidence="2" id="KW-0806">Transcription termination</keyword>
<dbReference type="PANTHER" id="PTHR13068">
    <property type="entry name" value="CGI-12 PROTEIN-RELATED"/>
    <property type="match status" value="1"/>
</dbReference>
<evidence type="ECO:0000256" key="2">
    <source>
        <dbReference type="ARBA" id="ARBA00022472"/>
    </source>
</evidence>
<dbReference type="Proteomes" id="UP000195402">
    <property type="component" value="Unassembled WGS sequence"/>
</dbReference>
<dbReference type="GO" id="GO:0003676">
    <property type="term" value="F:nucleic acid binding"/>
    <property type="evidence" value="ECO:0007669"/>
    <property type="project" value="InterPro"/>
</dbReference>